<evidence type="ECO:0000256" key="8">
    <source>
        <dbReference type="SAM" id="Phobius"/>
    </source>
</evidence>
<dbReference type="EMBL" id="JAUQUB010000001">
    <property type="protein sequence ID" value="MDO7881450.1"/>
    <property type="molecule type" value="Genomic_DNA"/>
</dbReference>
<organism evidence="9 10">
    <name type="scientific">Antiquaquibacter soli</name>
    <dbReference type="NCBI Taxonomy" id="3064523"/>
    <lineage>
        <taxon>Bacteria</taxon>
        <taxon>Bacillati</taxon>
        <taxon>Actinomycetota</taxon>
        <taxon>Actinomycetes</taxon>
        <taxon>Micrococcales</taxon>
        <taxon>Microbacteriaceae</taxon>
        <taxon>Antiquaquibacter</taxon>
    </lineage>
</organism>
<keyword evidence="10" id="KW-1185">Reference proteome</keyword>
<feature type="transmembrane region" description="Helical" evidence="8">
    <location>
        <begin position="359"/>
        <end position="379"/>
    </location>
</feature>
<feature type="transmembrane region" description="Helical" evidence="8">
    <location>
        <begin position="65"/>
        <end position="91"/>
    </location>
</feature>
<keyword evidence="6 8" id="KW-0472">Membrane</keyword>
<keyword evidence="4 8" id="KW-0812">Transmembrane</keyword>
<name>A0ABT9BKB0_9MICO</name>
<dbReference type="Pfam" id="PF09594">
    <property type="entry name" value="GT87"/>
    <property type="match status" value="1"/>
</dbReference>
<evidence type="ECO:0000256" key="6">
    <source>
        <dbReference type="ARBA" id="ARBA00023136"/>
    </source>
</evidence>
<comment type="subcellular location">
    <subcellularLocation>
        <location evidence="1">Cell membrane</location>
        <topology evidence="1">Multi-pass membrane protein</topology>
    </subcellularLocation>
</comment>
<evidence type="ECO:0000313" key="10">
    <source>
        <dbReference type="Proteomes" id="UP001241072"/>
    </source>
</evidence>
<dbReference type="RefSeq" id="WP_305001861.1">
    <property type="nucleotide sequence ID" value="NZ_JAUQUB010000001.1"/>
</dbReference>
<evidence type="ECO:0000256" key="3">
    <source>
        <dbReference type="ARBA" id="ARBA00022679"/>
    </source>
</evidence>
<evidence type="ECO:0000256" key="2">
    <source>
        <dbReference type="ARBA" id="ARBA00022475"/>
    </source>
</evidence>
<dbReference type="Proteomes" id="UP001241072">
    <property type="component" value="Unassembled WGS sequence"/>
</dbReference>
<keyword evidence="2" id="KW-1003">Cell membrane</keyword>
<evidence type="ECO:0000313" key="9">
    <source>
        <dbReference type="EMBL" id="MDO7881450.1"/>
    </source>
</evidence>
<dbReference type="InterPro" id="IPR018584">
    <property type="entry name" value="GT87"/>
</dbReference>
<evidence type="ECO:0000256" key="1">
    <source>
        <dbReference type="ARBA" id="ARBA00004651"/>
    </source>
</evidence>
<feature type="transmembrane region" description="Helical" evidence="8">
    <location>
        <begin position="23"/>
        <end position="44"/>
    </location>
</feature>
<proteinExistence type="inferred from homology"/>
<sequence>MTDAPTALSRPSSVLRLIAASPLTLWVAFVAAHLVLGLLALYAPGLPLGDVTLVYRFWIEEALGGGLWVGIDTAWVYPILALVPMLLATVFGPDQYGATWLSLVMVLNAVAFGFVTGWGRRPERIAAGWWWIAFLLLLGPIALARIDSVTVPIALVGVLLLASRPVLASALLAVATWIKVWPAALVLAALIAVRDRLRIVAGAAAVTAVVLIGALLLGATSSVLSFITEQTGRGLQVEAPVSTVWLWLAKAGVPGAFVYYDTGILTYQVEGPGSGFAAGLMTPLLAVAVFAISALAVVAVRRGAAVGDLLPPLSLGLVTALIAFNKVGSPQFVSWFAVPIVLGIVTSAAGWGRSFRVPAILVLVIAALTQVVYPYLYNWLLSLDLLLLVVLSARNLLYFALLAWAIRAIVASPHWAEEHPVGEDGLQTVWPIRLTDGSAQPQAAKG</sequence>
<feature type="transmembrane region" description="Helical" evidence="8">
    <location>
        <begin position="125"/>
        <end position="143"/>
    </location>
</feature>
<accession>A0ABT9BKB0</accession>
<protein>
    <submittedName>
        <fullName evidence="9">Glycosyltransferase 87 family protein</fullName>
    </submittedName>
</protein>
<feature type="transmembrane region" description="Helical" evidence="8">
    <location>
        <begin position="385"/>
        <end position="406"/>
    </location>
</feature>
<evidence type="ECO:0000256" key="4">
    <source>
        <dbReference type="ARBA" id="ARBA00022692"/>
    </source>
</evidence>
<keyword evidence="3" id="KW-0808">Transferase</keyword>
<reference evidence="9 10" key="1">
    <citation type="submission" date="2023-07" db="EMBL/GenBank/DDBJ databases">
        <title>Protaetiibacter sp. nov WY-16 isolated from soil.</title>
        <authorList>
            <person name="Liu B."/>
            <person name="Wan Y."/>
        </authorList>
    </citation>
    <scope>NUCLEOTIDE SEQUENCE [LARGE SCALE GENOMIC DNA]</scope>
    <source>
        <strain evidence="9 10">WY-16</strain>
    </source>
</reference>
<feature type="transmembrane region" description="Helical" evidence="8">
    <location>
        <begin position="333"/>
        <end position="352"/>
    </location>
</feature>
<comment type="caution">
    <text evidence="9">The sequence shown here is derived from an EMBL/GenBank/DDBJ whole genome shotgun (WGS) entry which is preliminary data.</text>
</comment>
<feature type="transmembrane region" description="Helical" evidence="8">
    <location>
        <begin position="280"/>
        <end position="300"/>
    </location>
</feature>
<feature type="transmembrane region" description="Helical" evidence="8">
    <location>
        <begin position="174"/>
        <end position="193"/>
    </location>
</feature>
<gene>
    <name evidence="9" type="ORF">Q5716_04335</name>
</gene>
<comment type="similarity">
    <text evidence="7">Belongs to the glycosyltransferase 87 family.</text>
</comment>
<feature type="transmembrane region" description="Helical" evidence="8">
    <location>
        <begin position="309"/>
        <end position="327"/>
    </location>
</feature>
<feature type="transmembrane region" description="Helical" evidence="8">
    <location>
        <begin position="97"/>
        <end position="118"/>
    </location>
</feature>
<keyword evidence="5 8" id="KW-1133">Transmembrane helix</keyword>
<evidence type="ECO:0000256" key="7">
    <source>
        <dbReference type="ARBA" id="ARBA00024033"/>
    </source>
</evidence>
<evidence type="ECO:0000256" key="5">
    <source>
        <dbReference type="ARBA" id="ARBA00022989"/>
    </source>
</evidence>
<feature type="transmembrane region" description="Helical" evidence="8">
    <location>
        <begin position="199"/>
        <end position="227"/>
    </location>
</feature>